<evidence type="ECO:0000313" key="3">
    <source>
        <dbReference type="EMBL" id="MPD07016.1"/>
    </source>
</evidence>
<feature type="chain" id="PRO_5022882816" description="Secreted protein" evidence="2">
    <location>
        <begin position="19"/>
        <end position="84"/>
    </location>
</feature>
<feature type="region of interest" description="Disordered" evidence="1">
    <location>
        <begin position="63"/>
        <end position="84"/>
    </location>
</feature>
<evidence type="ECO:0000256" key="2">
    <source>
        <dbReference type="SAM" id="SignalP"/>
    </source>
</evidence>
<comment type="caution">
    <text evidence="3">The sequence shown here is derived from an EMBL/GenBank/DDBJ whole genome shotgun (WGS) entry which is preliminary data.</text>
</comment>
<gene>
    <name evidence="3" type="ORF">E2C01_102857</name>
</gene>
<feature type="compositionally biased region" description="Low complexity" evidence="1">
    <location>
        <begin position="75"/>
        <end position="84"/>
    </location>
</feature>
<reference evidence="3 4" key="1">
    <citation type="submission" date="2019-05" db="EMBL/GenBank/DDBJ databases">
        <title>Another draft genome of Portunus trituberculatus and its Hox gene families provides insights of decapod evolution.</title>
        <authorList>
            <person name="Jeong J.-H."/>
            <person name="Song I."/>
            <person name="Kim S."/>
            <person name="Choi T."/>
            <person name="Kim D."/>
            <person name="Ryu S."/>
            <person name="Kim W."/>
        </authorList>
    </citation>
    <scope>NUCLEOTIDE SEQUENCE [LARGE SCALE GENOMIC DNA]</scope>
    <source>
        <tissue evidence="3">Muscle</tissue>
    </source>
</reference>
<protein>
    <recommendedName>
        <fullName evidence="5">Secreted protein</fullName>
    </recommendedName>
</protein>
<dbReference type="AlphaFoldDB" id="A0A5B7KJI0"/>
<keyword evidence="2" id="KW-0732">Signal</keyword>
<organism evidence="3 4">
    <name type="scientific">Portunus trituberculatus</name>
    <name type="common">Swimming crab</name>
    <name type="synonym">Neptunus trituberculatus</name>
    <dbReference type="NCBI Taxonomy" id="210409"/>
    <lineage>
        <taxon>Eukaryota</taxon>
        <taxon>Metazoa</taxon>
        <taxon>Ecdysozoa</taxon>
        <taxon>Arthropoda</taxon>
        <taxon>Crustacea</taxon>
        <taxon>Multicrustacea</taxon>
        <taxon>Malacostraca</taxon>
        <taxon>Eumalacostraca</taxon>
        <taxon>Eucarida</taxon>
        <taxon>Decapoda</taxon>
        <taxon>Pleocyemata</taxon>
        <taxon>Brachyura</taxon>
        <taxon>Eubrachyura</taxon>
        <taxon>Portunoidea</taxon>
        <taxon>Portunidae</taxon>
        <taxon>Portuninae</taxon>
        <taxon>Portunus</taxon>
    </lineage>
</organism>
<feature type="signal peptide" evidence="2">
    <location>
        <begin position="1"/>
        <end position="18"/>
    </location>
</feature>
<keyword evidence="4" id="KW-1185">Reference proteome</keyword>
<name>A0A5B7KJI0_PORTR</name>
<accession>A0A5B7KJI0</accession>
<dbReference type="EMBL" id="VSRR010154295">
    <property type="protein sequence ID" value="MPD07016.1"/>
    <property type="molecule type" value="Genomic_DNA"/>
</dbReference>
<sequence>MTLLCLFLAADLAPFSRHSRPRPSPSAALSITRPPVARLAWTRRVVLSVSIRTFCLVSPAHTRTRFSLSPPTPLTPSLTHSTLP</sequence>
<evidence type="ECO:0000313" key="4">
    <source>
        <dbReference type="Proteomes" id="UP000324222"/>
    </source>
</evidence>
<evidence type="ECO:0008006" key="5">
    <source>
        <dbReference type="Google" id="ProtNLM"/>
    </source>
</evidence>
<proteinExistence type="predicted"/>
<evidence type="ECO:0000256" key="1">
    <source>
        <dbReference type="SAM" id="MobiDB-lite"/>
    </source>
</evidence>
<dbReference type="Proteomes" id="UP000324222">
    <property type="component" value="Unassembled WGS sequence"/>
</dbReference>